<evidence type="ECO:0000313" key="1">
    <source>
        <dbReference type="EMBL" id="NIH58288.1"/>
    </source>
</evidence>
<organism evidence="1 2">
    <name type="scientific">Brooklawnia cerclae</name>
    <dbReference type="NCBI Taxonomy" id="349934"/>
    <lineage>
        <taxon>Bacteria</taxon>
        <taxon>Bacillati</taxon>
        <taxon>Actinomycetota</taxon>
        <taxon>Actinomycetes</taxon>
        <taxon>Propionibacteriales</taxon>
        <taxon>Propionibacteriaceae</taxon>
        <taxon>Brooklawnia</taxon>
    </lineage>
</organism>
<gene>
    <name evidence="1" type="ORF">FB473_002983</name>
</gene>
<proteinExistence type="predicted"/>
<dbReference type="RefSeq" id="WP_167170398.1">
    <property type="nucleotide sequence ID" value="NZ_BAAAOO010000004.1"/>
</dbReference>
<evidence type="ECO:0000313" key="2">
    <source>
        <dbReference type="Proteomes" id="UP000749311"/>
    </source>
</evidence>
<reference evidence="1 2" key="1">
    <citation type="submission" date="2020-02" db="EMBL/GenBank/DDBJ databases">
        <title>Sequencing the genomes of 1000 actinobacteria strains.</title>
        <authorList>
            <person name="Klenk H.-P."/>
        </authorList>
    </citation>
    <scope>NUCLEOTIDE SEQUENCE [LARGE SCALE GENOMIC DNA]</scope>
    <source>
        <strain evidence="1 2">DSM 19609</strain>
    </source>
</reference>
<sequence>MKVRYSTDSCEGINPTRPDGTGWTHTMVLHDGSVVYADTAAEVVDEFMPGYLDADEDARAAARIRHARKLAAVAQRLMIERARAAGVFDPDDPAQAQIDELLAMDKGLSLGLELPDAPGRPADWLPAVGLVLLTTSYEPHTDQPRIGGNVVWIDPTTDDAYLDSLGACGVFSYWAAGHVPGVTG</sequence>
<keyword evidence="2" id="KW-1185">Reference proteome</keyword>
<name>A0ABX0SIS0_9ACTN</name>
<accession>A0ABX0SIS0</accession>
<comment type="caution">
    <text evidence="1">The sequence shown here is derived from an EMBL/GenBank/DDBJ whole genome shotgun (WGS) entry which is preliminary data.</text>
</comment>
<dbReference type="EMBL" id="JAAMOZ010000003">
    <property type="protein sequence ID" value="NIH58288.1"/>
    <property type="molecule type" value="Genomic_DNA"/>
</dbReference>
<protein>
    <submittedName>
        <fullName evidence="1">Uncharacterized protein</fullName>
    </submittedName>
</protein>
<dbReference type="Proteomes" id="UP000749311">
    <property type="component" value="Unassembled WGS sequence"/>
</dbReference>